<dbReference type="Proteomes" id="UP001500630">
    <property type="component" value="Unassembled WGS sequence"/>
</dbReference>
<evidence type="ECO:0008006" key="4">
    <source>
        <dbReference type="Google" id="ProtNLM"/>
    </source>
</evidence>
<dbReference type="EMBL" id="BAABDQ010000033">
    <property type="protein sequence ID" value="GAA3598252.1"/>
    <property type="molecule type" value="Genomic_DNA"/>
</dbReference>
<accession>A0ABP6Z5P7</accession>
<gene>
    <name evidence="2" type="ORF">GCM10022419_097030</name>
</gene>
<organism evidence="2 3">
    <name type="scientific">Nonomuraea rosea</name>
    <dbReference type="NCBI Taxonomy" id="638574"/>
    <lineage>
        <taxon>Bacteria</taxon>
        <taxon>Bacillati</taxon>
        <taxon>Actinomycetota</taxon>
        <taxon>Actinomycetes</taxon>
        <taxon>Streptosporangiales</taxon>
        <taxon>Streptosporangiaceae</taxon>
        <taxon>Nonomuraea</taxon>
    </lineage>
</organism>
<evidence type="ECO:0000313" key="3">
    <source>
        <dbReference type="Proteomes" id="UP001500630"/>
    </source>
</evidence>
<keyword evidence="3" id="KW-1185">Reference proteome</keyword>
<comment type="caution">
    <text evidence="2">The sequence shown here is derived from an EMBL/GenBank/DDBJ whole genome shotgun (WGS) entry which is preliminary data.</text>
</comment>
<proteinExistence type="predicted"/>
<protein>
    <recommendedName>
        <fullName evidence="4">Transposase</fullName>
    </recommendedName>
</protein>
<evidence type="ECO:0000256" key="1">
    <source>
        <dbReference type="SAM" id="MobiDB-lite"/>
    </source>
</evidence>
<feature type="region of interest" description="Disordered" evidence="1">
    <location>
        <begin position="1"/>
        <end position="32"/>
    </location>
</feature>
<evidence type="ECO:0000313" key="2">
    <source>
        <dbReference type="EMBL" id="GAA3598252.1"/>
    </source>
</evidence>
<name>A0ABP6Z5P7_9ACTN</name>
<reference evidence="3" key="1">
    <citation type="journal article" date="2019" name="Int. J. Syst. Evol. Microbiol.">
        <title>The Global Catalogue of Microorganisms (GCM) 10K type strain sequencing project: providing services to taxonomists for standard genome sequencing and annotation.</title>
        <authorList>
            <consortium name="The Broad Institute Genomics Platform"/>
            <consortium name="The Broad Institute Genome Sequencing Center for Infectious Disease"/>
            <person name="Wu L."/>
            <person name="Ma J."/>
        </authorList>
    </citation>
    <scope>NUCLEOTIDE SEQUENCE [LARGE SCALE GENOMIC DNA]</scope>
    <source>
        <strain evidence="3">JCM 17326</strain>
    </source>
</reference>
<sequence length="73" mass="8166">MLREGVRVSGRGARKGREGARKGTPPPDPGGGVRTVRAYLLWQLFLRTSYQTMPGAWNRTAKHWFLLAASRTL</sequence>